<protein>
    <recommendedName>
        <fullName evidence="3">Adenylyl-sulfate kinase</fullName>
    </recommendedName>
</protein>
<dbReference type="Proteomes" id="UP000572635">
    <property type="component" value="Unassembled WGS sequence"/>
</dbReference>
<name>A0A7W8VCA6_9ACTN</name>
<dbReference type="SUPFAM" id="SSF52540">
    <property type="entry name" value="P-loop containing nucleoside triphosphate hydrolases"/>
    <property type="match status" value="1"/>
</dbReference>
<gene>
    <name evidence="1" type="ORF">HDA36_000817</name>
</gene>
<evidence type="ECO:0000313" key="2">
    <source>
        <dbReference type="Proteomes" id="UP000572635"/>
    </source>
</evidence>
<proteinExistence type="predicted"/>
<comment type="caution">
    <text evidence="1">The sequence shown here is derived from an EMBL/GenBank/DDBJ whole genome shotgun (WGS) entry which is preliminary data.</text>
</comment>
<dbReference type="RefSeq" id="WP_184388824.1">
    <property type="nucleotide sequence ID" value="NZ_BAAAJD010000199.1"/>
</dbReference>
<sequence>MPAAPSAKRPAPQALLITGTVGAGKTSTAEAAGALLAAAGTPHAVIDLDELGRLWPAPADDRFNFDLLLRNLCTAANHRAAGAQRLILAGVVETPDELRRFRRAVGTDLAVCRLRATPGEFRRRLTRRHRGDPGGLRRHLARHAELDAVLDRAGVADTEVHTARSATETAAAVLTAAGWHR</sequence>
<accession>A0A7W8VCA6</accession>
<evidence type="ECO:0000313" key="1">
    <source>
        <dbReference type="EMBL" id="MBB5430733.1"/>
    </source>
</evidence>
<dbReference type="Gene3D" id="3.40.50.300">
    <property type="entry name" value="P-loop containing nucleotide triphosphate hydrolases"/>
    <property type="match status" value="1"/>
</dbReference>
<dbReference type="InterPro" id="IPR027417">
    <property type="entry name" value="P-loop_NTPase"/>
</dbReference>
<evidence type="ECO:0008006" key="3">
    <source>
        <dbReference type="Google" id="ProtNLM"/>
    </source>
</evidence>
<dbReference type="EMBL" id="JACHDB010000001">
    <property type="protein sequence ID" value="MBB5430733.1"/>
    <property type="molecule type" value="Genomic_DNA"/>
</dbReference>
<keyword evidence="2" id="KW-1185">Reference proteome</keyword>
<dbReference type="AlphaFoldDB" id="A0A7W8VCA6"/>
<reference evidence="1 2" key="1">
    <citation type="submission" date="2020-08" db="EMBL/GenBank/DDBJ databases">
        <title>Sequencing the genomes of 1000 actinobacteria strains.</title>
        <authorList>
            <person name="Klenk H.-P."/>
        </authorList>
    </citation>
    <scope>NUCLEOTIDE SEQUENCE [LARGE SCALE GENOMIC DNA]</scope>
    <source>
        <strain evidence="1 2">DSM 44551</strain>
    </source>
</reference>
<organism evidence="1 2">
    <name type="scientific">Nocardiopsis composta</name>
    <dbReference type="NCBI Taxonomy" id="157465"/>
    <lineage>
        <taxon>Bacteria</taxon>
        <taxon>Bacillati</taxon>
        <taxon>Actinomycetota</taxon>
        <taxon>Actinomycetes</taxon>
        <taxon>Streptosporangiales</taxon>
        <taxon>Nocardiopsidaceae</taxon>
        <taxon>Nocardiopsis</taxon>
    </lineage>
</organism>